<organism evidence="2 3">
    <name type="scientific">Neoroseomonas marina</name>
    <dbReference type="NCBI Taxonomy" id="1232220"/>
    <lineage>
        <taxon>Bacteria</taxon>
        <taxon>Pseudomonadati</taxon>
        <taxon>Pseudomonadota</taxon>
        <taxon>Alphaproteobacteria</taxon>
        <taxon>Acetobacterales</taxon>
        <taxon>Acetobacteraceae</taxon>
        <taxon>Neoroseomonas</taxon>
    </lineage>
</organism>
<comment type="caution">
    <text evidence="2">The sequence shown here is derived from an EMBL/GenBank/DDBJ whole genome shotgun (WGS) entry which is preliminary data.</text>
</comment>
<accession>A0A848EEK9</accession>
<evidence type="ECO:0000313" key="3">
    <source>
        <dbReference type="Proteomes" id="UP000548582"/>
    </source>
</evidence>
<dbReference type="InterPro" id="IPR013216">
    <property type="entry name" value="Methyltransf_11"/>
</dbReference>
<proteinExistence type="predicted"/>
<keyword evidence="3" id="KW-1185">Reference proteome</keyword>
<dbReference type="GO" id="GO:0032259">
    <property type="term" value="P:methylation"/>
    <property type="evidence" value="ECO:0007669"/>
    <property type="project" value="UniProtKB-KW"/>
</dbReference>
<dbReference type="RefSeq" id="WP_170054726.1">
    <property type="nucleotide sequence ID" value="NZ_JABBKX010000004.1"/>
</dbReference>
<keyword evidence="2" id="KW-0808">Transferase</keyword>
<dbReference type="Pfam" id="PF08241">
    <property type="entry name" value="Methyltransf_11"/>
    <property type="match status" value="1"/>
</dbReference>
<sequence length="261" mass="27736">MSSQIVFNDGAGYERSMGAWSRLAGDVFLDWLSPAPGQRWIDVGCGNGAFTELIMQRCAPAEAVGIDPSEGQLSFARTRPGAAGATFLEGDAMALPFDPARFDAATMALVIFFIPDPAKGVAEMARVLRPGGLAAAYAWDFEGGGFPYEPLQAQFRALGATPALPPRVEAARPEVLAALWRDAGFTEVETRRISVERHFPDFDAVWDSVTSSASIRSILSNAPPGQVDTVVARLRAALPTDASGAIRYASHANAVRGRLPG</sequence>
<evidence type="ECO:0000313" key="2">
    <source>
        <dbReference type="EMBL" id="NMJ42512.1"/>
    </source>
</evidence>
<gene>
    <name evidence="2" type="ORF">GWK16_14785</name>
</gene>
<dbReference type="PANTHER" id="PTHR43591:SF24">
    <property type="entry name" value="2-METHOXY-6-POLYPRENYL-1,4-BENZOQUINOL METHYLASE, MITOCHONDRIAL"/>
    <property type="match status" value="1"/>
</dbReference>
<feature type="domain" description="Methyltransferase type 11" evidence="1">
    <location>
        <begin position="41"/>
        <end position="134"/>
    </location>
</feature>
<dbReference type="CDD" id="cd02440">
    <property type="entry name" value="AdoMet_MTases"/>
    <property type="match status" value="1"/>
</dbReference>
<dbReference type="Proteomes" id="UP000548582">
    <property type="component" value="Unassembled WGS sequence"/>
</dbReference>
<keyword evidence="2" id="KW-0489">Methyltransferase</keyword>
<reference evidence="2 3" key="1">
    <citation type="submission" date="2020-03" db="EMBL/GenBank/DDBJ databases">
        <authorList>
            <person name="Sun Q."/>
        </authorList>
    </citation>
    <scope>NUCLEOTIDE SEQUENCE [LARGE SCALE GENOMIC DNA]</scope>
    <source>
        <strain evidence="2 3">JC162</strain>
    </source>
</reference>
<dbReference type="AlphaFoldDB" id="A0A848EEK9"/>
<evidence type="ECO:0000259" key="1">
    <source>
        <dbReference type="Pfam" id="PF08241"/>
    </source>
</evidence>
<protein>
    <submittedName>
        <fullName evidence="2">Methyltransferase domain-containing protein</fullName>
    </submittedName>
</protein>
<dbReference type="SUPFAM" id="SSF53335">
    <property type="entry name" value="S-adenosyl-L-methionine-dependent methyltransferases"/>
    <property type="match status" value="1"/>
</dbReference>
<name>A0A848EEK9_9PROT</name>
<dbReference type="InterPro" id="IPR029063">
    <property type="entry name" value="SAM-dependent_MTases_sf"/>
</dbReference>
<dbReference type="EMBL" id="JABBKX010000004">
    <property type="protein sequence ID" value="NMJ42512.1"/>
    <property type="molecule type" value="Genomic_DNA"/>
</dbReference>
<dbReference type="GO" id="GO:0008757">
    <property type="term" value="F:S-adenosylmethionine-dependent methyltransferase activity"/>
    <property type="evidence" value="ECO:0007669"/>
    <property type="project" value="InterPro"/>
</dbReference>
<dbReference type="PANTHER" id="PTHR43591">
    <property type="entry name" value="METHYLTRANSFERASE"/>
    <property type="match status" value="1"/>
</dbReference>
<dbReference type="Gene3D" id="3.40.50.150">
    <property type="entry name" value="Vaccinia Virus protein VP39"/>
    <property type="match status" value="1"/>
</dbReference>